<dbReference type="Pfam" id="PF00106">
    <property type="entry name" value="adh_short"/>
    <property type="match status" value="1"/>
</dbReference>
<evidence type="ECO:0000313" key="2">
    <source>
        <dbReference type="EMBL" id="SNY23310.1"/>
    </source>
</evidence>
<dbReference type="Proteomes" id="UP000219612">
    <property type="component" value="Unassembled WGS sequence"/>
</dbReference>
<organism evidence="2 3">
    <name type="scientific">Paractinoplanes atraurantiacus</name>
    <dbReference type="NCBI Taxonomy" id="1036182"/>
    <lineage>
        <taxon>Bacteria</taxon>
        <taxon>Bacillati</taxon>
        <taxon>Actinomycetota</taxon>
        <taxon>Actinomycetes</taxon>
        <taxon>Micromonosporales</taxon>
        <taxon>Micromonosporaceae</taxon>
        <taxon>Paractinoplanes</taxon>
    </lineage>
</organism>
<accession>A0A285GI80</accession>
<dbReference type="InterPro" id="IPR036291">
    <property type="entry name" value="NAD(P)-bd_dom_sf"/>
</dbReference>
<feature type="compositionally biased region" description="Gly residues" evidence="1">
    <location>
        <begin position="195"/>
        <end position="251"/>
    </location>
</feature>
<protein>
    <submittedName>
        <fullName evidence="2">3-oxoacyl-[acyl-carrier protein] reductase</fullName>
    </submittedName>
</protein>
<evidence type="ECO:0000313" key="3">
    <source>
        <dbReference type="Proteomes" id="UP000219612"/>
    </source>
</evidence>
<dbReference type="SUPFAM" id="SSF51735">
    <property type="entry name" value="NAD(P)-binding Rossmann-fold domains"/>
    <property type="match status" value="1"/>
</dbReference>
<dbReference type="AlphaFoldDB" id="A0A285GI80"/>
<dbReference type="EMBL" id="OBDY01000002">
    <property type="protein sequence ID" value="SNY23310.1"/>
    <property type="molecule type" value="Genomic_DNA"/>
</dbReference>
<keyword evidence="3" id="KW-1185">Reference proteome</keyword>
<sequence>MALGLAASGYGVVAVDLDAESAEACATQALAYGVAARAMAADVRDPRFLERIVAAAGELGASGGPTVLVNSVAGWVAERYPDSEAWVPPTLDLTDATLLSQLVLEPMRSRGGGAIVNVIAGGAGTDQEARLIRFTATFAPVARRFDVRAMCVTADRLIVPATDVLAAVLDLIHRGDPGAIVELRGSRAARLDTGGAAGRSGSGGWVGRSGGGNGEGRSGSGGWVGRSGGSDGEGRSGSGGWAGRSGGGGRVGVRALFARR</sequence>
<feature type="region of interest" description="Disordered" evidence="1">
    <location>
        <begin position="192"/>
        <end position="260"/>
    </location>
</feature>
<reference evidence="2 3" key="1">
    <citation type="submission" date="2017-09" db="EMBL/GenBank/DDBJ databases">
        <authorList>
            <person name="Ehlers B."/>
            <person name="Leendertz F.H."/>
        </authorList>
    </citation>
    <scope>NUCLEOTIDE SEQUENCE [LARGE SCALE GENOMIC DNA]</scope>
    <source>
        <strain evidence="2 3">CGMCC 4.6857</strain>
    </source>
</reference>
<evidence type="ECO:0000256" key="1">
    <source>
        <dbReference type="SAM" id="MobiDB-lite"/>
    </source>
</evidence>
<name>A0A285GI80_9ACTN</name>
<dbReference type="Gene3D" id="3.40.50.720">
    <property type="entry name" value="NAD(P)-binding Rossmann-like Domain"/>
    <property type="match status" value="1"/>
</dbReference>
<dbReference type="InterPro" id="IPR002347">
    <property type="entry name" value="SDR_fam"/>
</dbReference>
<proteinExistence type="predicted"/>
<gene>
    <name evidence="2" type="ORF">SAMN05421748_10222</name>
</gene>